<evidence type="ECO:0000313" key="4">
    <source>
        <dbReference type="Proteomes" id="UP000480350"/>
    </source>
</evidence>
<dbReference type="Gene3D" id="3.90.1300.10">
    <property type="entry name" value="Amidase signature (AS) domain"/>
    <property type="match status" value="1"/>
</dbReference>
<evidence type="ECO:0000256" key="1">
    <source>
        <dbReference type="SAM" id="MobiDB-lite"/>
    </source>
</evidence>
<dbReference type="InterPro" id="IPR023631">
    <property type="entry name" value="Amidase_dom"/>
</dbReference>
<evidence type="ECO:0000259" key="2">
    <source>
        <dbReference type="Pfam" id="PF01425"/>
    </source>
</evidence>
<gene>
    <name evidence="3" type="ORF">GQ651_17115</name>
</gene>
<dbReference type="PANTHER" id="PTHR11895">
    <property type="entry name" value="TRANSAMIDASE"/>
    <property type="match status" value="1"/>
</dbReference>
<dbReference type="EMBL" id="WUPT01000003">
    <property type="protein sequence ID" value="MXQ09568.1"/>
    <property type="molecule type" value="Genomic_DNA"/>
</dbReference>
<comment type="caution">
    <text evidence="3">The sequence shown here is derived from an EMBL/GenBank/DDBJ whole genome shotgun (WGS) entry which is preliminary data.</text>
</comment>
<feature type="region of interest" description="Disordered" evidence="1">
    <location>
        <begin position="38"/>
        <end position="59"/>
    </location>
</feature>
<reference evidence="3 4" key="1">
    <citation type="submission" date="2019-12" db="EMBL/GenBank/DDBJ databases">
        <authorList>
            <person name="Lee S.D."/>
        </authorList>
    </citation>
    <scope>NUCLEOTIDE SEQUENCE [LARGE SCALE GENOMIC DNA]</scope>
    <source>
        <strain evidence="3 4">GH1-50</strain>
    </source>
</reference>
<sequence>MLDDDIPAGANGFHPDPDAWGRYGGLVHSTIDALARAETAASPTDVPQPASSASATAQPSNGVGYGARGWGDLCDQVAALKSGSTTAEAEVEAALATAEARDGSLFGVVALEAERALLEARAIDGKPAKERGALAGAPYARKDLFFRKGFGAECGAPLFAGQIADETATILERLDGADGVDIGRLAMAELAMSPTGFNVHTKHPRNPWNSAHVTGGSSSGSAVAVAGGYVRMALGTDTGGSIRHPAAMSGITGLKPTSNRISRAGVWPLSWSLDCVGPLARSARDCALILDIVSGPDPRDTTVSAPRFRMPDLSGDLSRVRIAVPSGYYFDTATPAISSALDAAMEELKIAGATIVQTESPDMALVNAMAHIVLAVEASAQLGEAFRDPNCNVGRQVRDRLEPGLFYSATAYATALRLRPAIRSAWLSGAMADCDAVLIPAVPREVPTIAETTEGDPAEIGKVIGAVTHATRGINYLGLPSLALPCGQDASGLPIAFQLVGRADDEATLIRVGDAYQQATDWHLRTPWKG</sequence>
<accession>A0A7C9II72</accession>
<feature type="compositionally biased region" description="Low complexity" evidence="1">
    <location>
        <begin position="47"/>
        <end position="59"/>
    </location>
</feature>
<dbReference type="Proteomes" id="UP000480350">
    <property type="component" value="Unassembled WGS sequence"/>
</dbReference>
<dbReference type="Pfam" id="PF01425">
    <property type="entry name" value="Amidase"/>
    <property type="match status" value="1"/>
</dbReference>
<feature type="domain" description="Amidase" evidence="2">
    <location>
        <begin position="91"/>
        <end position="509"/>
    </location>
</feature>
<dbReference type="PANTHER" id="PTHR11895:SF176">
    <property type="entry name" value="AMIDASE AMID-RELATED"/>
    <property type="match status" value="1"/>
</dbReference>
<keyword evidence="4" id="KW-1185">Reference proteome</keyword>
<organism evidence="3 4">
    <name type="scientific">Kangsaoukella pontilimi</name>
    <dbReference type="NCBI Taxonomy" id="2691042"/>
    <lineage>
        <taxon>Bacteria</taxon>
        <taxon>Pseudomonadati</taxon>
        <taxon>Pseudomonadota</taxon>
        <taxon>Alphaproteobacteria</taxon>
        <taxon>Rhodobacterales</taxon>
        <taxon>Paracoccaceae</taxon>
        <taxon>Kangsaoukella</taxon>
    </lineage>
</organism>
<reference evidence="3 4" key="2">
    <citation type="submission" date="2020-03" db="EMBL/GenBank/DDBJ databases">
        <title>Kangsaoukella pontilimi gen. nov., sp. nov., a new member of the family Rhodobacteraceae isolated from a tidal mudflat.</title>
        <authorList>
            <person name="Kim I.S."/>
        </authorList>
    </citation>
    <scope>NUCLEOTIDE SEQUENCE [LARGE SCALE GENOMIC DNA]</scope>
    <source>
        <strain evidence="3 4">GH1-50</strain>
    </source>
</reference>
<proteinExistence type="predicted"/>
<dbReference type="InterPro" id="IPR020556">
    <property type="entry name" value="Amidase_CS"/>
</dbReference>
<dbReference type="PROSITE" id="PS00571">
    <property type="entry name" value="AMIDASES"/>
    <property type="match status" value="1"/>
</dbReference>
<dbReference type="RefSeq" id="WP_160765478.1">
    <property type="nucleotide sequence ID" value="NZ_WUPT01000003.1"/>
</dbReference>
<name>A0A7C9II72_9RHOB</name>
<dbReference type="AlphaFoldDB" id="A0A7C9II72"/>
<dbReference type="InterPro" id="IPR000120">
    <property type="entry name" value="Amidase"/>
</dbReference>
<evidence type="ECO:0000313" key="3">
    <source>
        <dbReference type="EMBL" id="MXQ09568.1"/>
    </source>
</evidence>
<dbReference type="InterPro" id="IPR036928">
    <property type="entry name" value="AS_sf"/>
</dbReference>
<dbReference type="GO" id="GO:0003824">
    <property type="term" value="F:catalytic activity"/>
    <property type="evidence" value="ECO:0007669"/>
    <property type="project" value="InterPro"/>
</dbReference>
<protein>
    <submittedName>
        <fullName evidence="3">Amidase</fullName>
    </submittedName>
</protein>
<dbReference type="SUPFAM" id="SSF75304">
    <property type="entry name" value="Amidase signature (AS) enzymes"/>
    <property type="match status" value="1"/>
</dbReference>